<dbReference type="PANTHER" id="PTHR21442">
    <property type="entry name" value="CILIA- AND FLAGELLA-ASSOCIATED PROTEIN 206"/>
    <property type="match status" value="1"/>
</dbReference>
<evidence type="ECO:0000313" key="11">
    <source>
        <dbReference type="EMBL" id="TKC35633.1"/>
    </source>
</evidence>
<dbReference type="PANTHER" id="PTHR21442:SF0">
    <property type="entry name" value="CILIA- AND FLAGELLA-ASSOCIATED PROTEIN 206"/>
    <property type="match status" value="1"/>
</dbReference>
<dbReference type="AlphaFoldDB" id="A0A4U1EHU4"/>
<evidence type="ECO:0000256" key="4">
    <source>
        <dbReference type="ARBA" id="ARBA00022490"/>
    </source>
</evidence>
<dbReference type="GO" id="GO:0003356">
    <property type="term" value="P:regulation of cilium beat frequency"/>
    <property type="evidence" value="ECO:0007669"/>
    <property type="project" value="TreeGrafter"/>
</dbReference>
<keyword evidence="8" id="KW-0966">Cell projection</keyword>
<keyword evidence="7" id="KW-0206">Cytoskeleton</keyword>
<evidence type="ECO:0000256" key="7">
    <source>
        <dbReference type="ARBA" id="ARBA00023212"/>
    </source>
</evidence>
<feature type="compositionally biased region" description="Low complexity" evidence="10">
    <location>
        <begin position="86"/>
        <end position="95"/>
    </location>
</feature>
<feature type="compositionally biased region" description="Polar residues" evidence="10">
    <location>
        <begin position="744"/>
        <end position="765"/>
    </location>
</feature>
<evidence type="ECO:0000256" key="9">
    <source>
        <dbReference type="ARBA" id="ARBA00045321"/>
    </source>
</evidence>
<keyword evidence="6" id="KW-0969">Cilium</keyword>
<evidence type="ECO:0000256" key="6">
    <source>
        <dbReference type="ARBA" id="ARBA00023069"/>
    </source>
</evidence>
<dbReference type="InterPro" id="IPR021897">
    <property type="entry name" value="FAP206"/>
</dbReference>
<evidence type="ECO:0000256" key="5">
    <source>
        <dbReference type="ARBA" id="ARBA00022794"/>
    </source>
</evidence>
<feature type="region of interest" description="Disordered" evidence="10">
    <location>
        <begin position="27"/>
        <end position="51"/>
    </location>
</feature>
<name>A0A4U1EHU4_MONMO</name>
<dbReference type="GO" id="GO:0036064">
    <property type="term" value="C:ciliary basal body"/>
    <property type="evidence" value="ECO:0007669"/>
    <property type="project" value="TreeGrafter"/>
</dbReference>
<sequence>IIRLYTHYRKSRNSEKYKGIKITNPYSDNYSRPSYRERLSSFDPATPPHLGPTHILRSVSMVITLLPREPSCPEGPRKDPGEESGSRGSSSPFRPRSAHSRLRALEPGVYPSRKRAWGRGQSLGCWSIPSSLIEAELSVRTPFWAPPLNGNSGHFRPEAPRMPPTQAESVIKNIIREIGQECAAHGEIVSETLVAFMVKAVVLDPSNGFNTDRTLVKGDVQKLVKLCVTRLLDSKNPSLDTIKMQVYFDMNYTSREEFLEEHHRVLESRLSSVSREITDSRACVREELESLYRKIVSYVLLCSGLGSPTDIKIVREATAALQSVFPQAELGTFLTLSKKDRERQLKELTMIVTGIRLFNRDCGKGGEGIDDCRLPHVSLIIPLKPVPAILQEAIPATTQHVDSQLEVVQDQAYRYTAILEKVAKNPLLSQELQPYMLKEALYNVRQYEFFLQIILSDIITCAQEVEMMIKQLGAQLEQLKFTVKSKTAVPTSQVFPIFIALSNLWTSFQDETVLISILSNLTTHLEPFLGTHELFFPEKVMQALLDGVTVKTDVCRMKEHIEERVNLADFRKLEWLFPETTANFDKLLIQYRGFCAYTFATTDGLLLPGNPAIGILKHKEKYYTFNTRDAAYSFAENPENYIDKIREKAKKNAELIQLLELHQQFETLIPNSQMKEVDKHYIKPIAKCESSTQTDTHLLPPTIVRSYEWNEWELRRKAIKLANLRRKVTHSVQTDLSHMRRENCSQVYPSKDASTQSMREASSQVPRPQIYVAGFRGGHTKTTYEVKVNLTRAIDET</sequence>
<feature type="region of interest" description="Disordered" evidence="10">
    <location>
        <begin position="740"/>
        <end position="765"/>
    </location>
</feature>
<comment type="caution">
    <text evidence="11">The sequence shown here is derived from an EMBL/GenBank/DDBJ whole genome shotgun (WGS) entry which is preliminary data.</text>
</comment>
<dbReference type="GO" id="GO:0007288">
    <property type="term" value="P:sperm axoneme assembly"/>
    <property type="evidence" value="ECO:0007669"/>
    <property type="project" value="TreeGrafter"/>
</dbReference>
<evidence type="ECO:0000256" key="3">
    <source>
        <dbReference type="ARBA" id="ARBA00021602"/>
    </source>
</evidence>
<evidence type="ECO:0000256" key="8">
    <source>
        <dbReference type="ARBA" id="ARBA00023273"/>
    </source>
</evidence>
<dbReference type="GO" id="GO:0005930">
    <property type="term" value="C:axoneme"/>
    <property type="evidence" value="ECO:0007669"/>
    <property type="project" value="UniProtKB-SubCell"/>
</dbReference>
<dbReference type="GO" id="GO:1901317">
    <property type="term" value="P:regulation of flagellated sperm motility"/>
    <property type="evidence" value="ECO:0007669"/>
    <property type="project" value="TreeGrafter"/>
</dbReference>
<dbReference type="Pfam" id="PF12018">
    <property type="entry name" value="FAP206"/>
    <property type="match status" value="1"/>
</dbReference>
<dbReference type="Proteomes" id="UP000308365">
    <property type="component" value="Unassembled WGS sequence"/>
</dbReference>
<evidence type="ECO:0000256" key="1">
    <source>
        <dbReference type="ARBA" id="ARBA00004430"/>
    </source>
</evidence>
<comment type="function">
    <text evidence="9">Essential for sperm motility and is involved in the regulation of the beating frequency of motile cilia on the epithelial cells of the respiratory tract. Required for the establishment of radial spokes in sperm flagella.</text>
</comment>
<comment type="subcellular location">
    <subcellularLocation>
        <location evidence="1">Cytoplasm</location>
        <location evidence="1">Cytoskeleton</location>
        <location evidence="1">Cilium axoneme</location>
    </subcellularLocation>
</comment>
<reference evidence="12" key="1">
    <citation type="journal article" date="2019" name="IScience">
        <title>Narwhal Genome Reveals Long-Term Low Genetic Diversity despite Current Large Abundance Size.</title>
        <authorList>
            <person name="Westbury M.V."/>
            <person name="Petersen B."/>
            <person name="Garde E."/>
            <person name="Heide-Jorgensen M.P."/>
            <person name="Lorenzen E.D."/>
        </authorList>
    </citation>
    <scope>NUCLEOTIDE SEQUENCE [LARGE SCALE GENOMIC DNA]</scope>
</reference>
<proteinExistence type="inferred from homology"/>
<keyword evidence="4" id="KW-0963">Cytoplasm</keyword>
<organism evidence="11 12">
    <name type="scientific">Monodon monoceros</name>
    <name type="common">Narwhal</name>
    <name type="synonym">Ceratodon monodon</name>
    <dbReference type="NCBI Taxonomy" id="40151"/>
    <lineage>
        <taxon>Eukaryota</taxon>
        <taxon>Metazoa</taxon>
        <taxon>Chordata</taxon>
        <taxon>Craniata</taxon>
        <taxon>Vertebrata</taxon>
        <taxon>Euteleostomi</taxon>
        <taxon>Mammalia</taxon>
        <taxon>Eutheria</taxon>
        <taxon>Laurasiatheria</taxon>
        <taxon>Artiodactyla</taxon>
        <taxon>Whippomorpha</taxon>
        <taxon>Cetacea</taxon>
        <taxon>Odontoceti</taxon>
        <taxon>Monodontidae</taxon>
        <taxon>Monodon</taxon>
    </lineage>
</organism>
<evidence type="ECO:0000313" key="12">
    <source>
        <dbReference type="Proteomes" id="UP000308365"/>
    </source>
</evidence>
<protein>
    <recommendedName>
        <fullName evidence="3">Cilia- and flagella-associated protein 206</fullName>
    </recommendedName>
</protein>
<feature type="region of interest" description="Disordered" evidence="10">
    <location>
        <begin position="67"/>
        <end position="105"/>
    </location>
</feature>
<feature type="compositionally biased region" description="Basic and acidic residues" evidence="10">
    <location>
        <begin position="75"/>
        <end position="85"/>
    </location>
</feature>
<dbReference type="EMBL" id="RWIC01001476">
    <property type="protein sequence ID" value="TKC35633.1"/>
    <property type="molecule type" value="Genomic_DNA"/>
</dbReference>
<accession>A0A4U1EHU4</accession>
<keyword evidence="5" id="KW-0970">Cilium biogenesis/degradation</keyword>
<evidence type="ECO:0000256" key="2">
    <source>
        <dbReference type="ARBA" id="ARBA00010500"/>
    </source>
</evidence>
<feature type="non-terminal residue" evidence="11">
    <location>
        <position position="1"/>
    </location>
</feature>
<comment type="similarity">
    <text evidence="2">Belongs to the CFAP206 family.</text>
</comment>
<evidence type="ECO:0000256" key="10">
    <source>
        <dbReference type="SAM" id="MobiDB-lite"/>
    </source>
</evidence>
<gene>
    <name evidence="11" type="ORF">EI555_015463</name>
</gene>